<evidence type="ECO:0000313" key="2">
    <source>
        <dbReference type="EMBL" id="OGZ19429.1"/>
    </source>
</evidence>
<gene>
    <name evidence="2" type="ORF">A2626_02405</name>
</gene>
<dbReference type="Pfam" id="PF09826">
    <property type="entry name" value="Beta_propel"/>
    <property type="match status" value="1"/>
</dbReference>
<dbReference type="AlphaFoldDB" id="A0A1G2E1B6"/>
<name>A0A1G2E1B6_9BACT</name>
<keyword evidence="1" id="KW-1133">Transmembrane helix</keyword>
<proteinExistence type="predicted"/>
<comment type="caution">
    <text evidence="2">The sequence shown here is derived from an EMBL/GenBank/DDBJ whole genome shotgun (WGS) entry which is preliminary data.</text>
</comment>
<keyword evidence="1" id="KW-0812">Transmembrane</keyword>
<keyword evidence="1" id="KW-0472">Membrane</keyword>
<evidence type="ECO:0008006" key="4">
    <source>
        <dbReference type="Google" id="ProtNLM"/>
    </source>
</evidence>
<feature type="transmembrane region" description="Helical" evidence="1">
    <location>
        <begin position="9"/>
        <end position="29"/>
    </location>
</feature>
<protein>
    <recommendedName>
        <fullName evidence="4">Beta propeller domain-containing protein</fullName>
    </recommendedName>
</protein>
<dbReference type="Proteomes" id="UP000177360">
    <property type="component" value="Unassembled WGS sequence"/>
</dbReference>
<reference evidence="2 3" key="1">
    <citation type="journal article" date="2016" name="Nat. Commun.">
        <title>Thousands of microbial genomes shed light on interconnected biogeochemical processes in an aquifer system.</title>
        <authorList>
            <person name="Anantharaman K."/>
            <person name="Brown C.T."/>
            <person name="Hug L.A."/>
            <person name="Sharon I."/>
            <person name="Castelle C.J."/>
            <person name="Probst A.J."/>
            <person name="Thomas B.C."/>
            <person name="Singh A."/>
            <person name="Wilkins M.J."/>
            <person name="Karaoz U."/>
            <person name="Brodie E.L."/>
            <person name="Williams K.H."/>
            <person name="Hubbard S.S."/>
            <person name="Banfield J.F."/>
        </authorList>
    </citation>
    <scope>NUCLEOTIDE SEQUENCE [LARGE SCALE GENOMIC DNA]</scope>
</reference>
<dbReference type="InterPro" id="IPR014441">
    <property type="entry name" value="UCP006425_b-propeller"/>
</dbReference>
<dbReference type="PIRSF" id="PIRSF006425">
    <property type="entry name" value="UCP006425_WD40"/>
    <property type="match status" value="1"/>
</dbReference>
<sequence>MKKTIDQKFAIFSITALAVIIAFVAIISYRSLPSIDLSFLDQIGYSLFGNSNDEAKNKAGIKKFSSEREFKAYLEGNNQRYGFGGRGGMALQEAVPTASAKAIGATGESIQRVSETNVQVLGIDEPDIVKTNGKEIYFSQSYSYRYLLGGPVFYEKGLMPPSYQETTKIIKALPIADLSVVEEIDKAGDLILSGNNLAIFSGEKIYGYDISNPKSPKNKWTADLEGYIAASRLYDGRIYLISVNSVGGDQPCPIKPMAVDGKSIEVKCADIYYPGEGVAVDVVFTAIILNPADGAVEKKISFVGSSGSSIVYMSAQNIFITYSYPGDLVKFIYNFINDDCKDIIPGWLSEKLGKLIGYDISNMAKTTELQVLLDKYFYSLDKDEQLKIQNELINRMNIYHNEHKRDLEKTGIVKIALNEFDVSAAGHVPGQLLNQFSLDEYQGNLRVATTVGNNFWGFGIIGGGGESASDVYILNGNLNIVGFVKDLGLDEKIYSARFIGDKGYLVTFKQIDPFFVLDLSDPKNPKVSGQLKIPGYSSYLHPINENIILGVGKEDSQVKLSLFDVRAPENPVEISKYILNEYWSDILNTYHAFLLDKKQGIFFMPGSSGGYVFSYKENKFSLEKAVSGISAQRAIYINDYLYIIGRDKIIVLDETNWQKVGSLGF</sequence>
<dbReference type="InterPro" id="IPR019198">
    <property type="entry name" value="Beta_propeller_containing"/>
</dbReference>
<dbReference type="EMBL" id="MHLZ01000033">
    <property type="protein sequence ID" value="OGZ19429.1"/>
    <property type="molecule type" value="Genomic_DNA"/>
</dbReference>
<organism evidence="2 3">
    <name type="scientific">Candidatus Nealsonbacteria bacterium RIFCSPHIGHO2_01_FULL_38_55</name>
    <dbReference type="NCBI Taxonomy" id="1801664"/>
    <lineage>
        <taxon>Bacteria</taxon>
        <taxon>Candidatus Nealsoniibacteriota</taxon>
    </lineage>
</organism>
<evidence type="ECO:0000313" key="3">
    <source>
        <dbReference type="Proteomes" id="UP000177360"/>
    </source>
</evidence>
<accession>A0A1G2E1B6</accession>
<evidence type="ECO:0000256" key="1">
    <source>
        <dbReference type="SAM" id="Phobius"/>
    </source>
</evidence>